<evidence type="ECO:0000313" key="2">
    <source>
        <dbReference type="EMBL" id="OGC44459.1"/>
    </source>
</evidence>
<dbReference type="EMBL" id="MEUW01000020">
    <property type="protein sequence ID" value="OGC44459.1"/>
    <property type="molecule type" value="Genomic_DNA"/>
</dbReference>
<proteinExistence type="predicted"/>
<dbReference type="Gene3D" id="2.30.130.30">
    <property type="entry name" value="Hypothetical protein"/>
    <property type="match status" value="1"/>
</dbReference>
<name>A0A1F4UHR1_UNCKA</name>
<accession>A0A1F4UHR1</accession>
<evidence type="ECO:0000313" key="3">
    <source>
        <dbReference type="Proteomes" id="UP000176583"/>
    </source>
</evidence>
<dbReference type="STRING" id="1802613.A2V54_00360"/>
<dbReference type="AlphaFoldDB" id="A0A1F4UHR1"/>
<gene>
    <name evidence="2" type="ORF">A2V54_00360</name>
</gene>
<comment type="caution">
    <text evidence="2">The sequence shown here is derived from an EMBL/GenBank/DDBJ whole genome shotgun (WGS) entry which is preliminary data.</text>
</comment>
<feature type="domain" description="ASCH" evidence="1">
    <location>
        <begin position="9"/>
        <end position="89"/>
    </location>
</feature>
<dbReference type="Pfam" id="PF04266">
    <property type="entry name" value="ASCH"/>
    <property type="match status" value="1"/>
</dbReference>
<dbReference type="InterPro" id="IPR007374">
    <property type="entry name" value="ASCH_domain"/>
</dbReference>
<organism evidence="2 3">
    <name type="scientific">candidate division WWE3 bacterium RBG_19FT_COMBO_53_11</name>
    <dbReference type="NCBI Taxonomy" id="1802613"/>
    <lineage>
        <taxon>Bacteria</taxon>
        <taxon>Katanobacteria</taxon>
    </lineage>
</organism>
<evidence type="ECO:0000259" key="1">
    <source>
        <dbReference type="Pfam" id="PF04266"/>
    </source>
</evidence>
<sequence>MNELLLWALSVRQPWTNLIVWGLKDIEIRTWVTNYRGLLLIHAGATLDRFGMVRFPMATIPMGAIIGSVKLVDIVRFTRRTWKEWGDRHLDIGRFPTDRELYGWILEDPRPFAKPIPYKGLQKLFKVESKPVRQALAARN</sequence>
<dbReference type="CDD" id="cd06554">
    <property type="entry name" value="ASCH_ASC-1_like"/>
    <property type="match status" value="1"/>
</dbReference>
<dbReference type="SUPFAM" id="SSF88697">
    <property type="entry name" value="PUA domain-like"/>
    <property type="match status" value="1"/>
</dbReference>
<protein>
    <recommendedName>
        <fullName evidence="1">ASCH domain-containing protein</fullName>
    </recommendedName>
</protein>
<dbReference type="InterPro" id="IPR015947">
    <property type="entry name" value="PUA-like_sf"/>
</dbReference>
<reference evidence="2 3" key="1">
    <citation type="journal article" date="2016" name="Nat. Commun.">
        <title>Thousands of microbial genomes shed light on interconnected biogeochemical processes in an aquifer system.</title>
        <authorList>
            <person name="Anantharaman K."/>
            <person name="Brown C.T."/>
            <person name="Hug L.A."/>
            <person name="Sharon I."/>
            <person name="Castelle C.J."/>
            <person name="Probst A.J."/>
            <person name="Thomas B.C."/>
            <person name="Singh A."/>
            <person name="Wilkins M.J."/>
            <person name="Karaoz U."/>
            <person name="Brodie E.L."/>
            <person name="Williams K.H."/>
            <person name="Hubbard S.S."/>
            <person name="Banfield J.F."/>
        </authorList>
    </citation>
    <scope>NUCLEOTIDE SEQUENCE [LARGE SCALE GENOMIC DNA]</scope>
</reference>
<dbReference type="Proteomes" id="UP000176583">
    <property type="component" value="Unassembled WGS sequence"/>
</dbReference>